<keyword evidence="1" id="KW-0175">Coiled coil</keyword>
<dbReference type="PANTHER" id="PTHR32309">
    <property type="entry name" value="TYROSINE-PROTEIN KINASE"/>
    <property type="match status" value="1"/>
</dbReference>
<keyword evidence="3" id="KW-0812">Transmembrane</keyword>
<accession>A0A518HW02</accession>
<feature type="region of interest" description="Disordered" evidence="2">
    <location>
        <begin position="251"/>
        <end position="281"/>
    </location>
</feature>
<proteinExistence type="predicted"/>
<evidence type="ECO:0000313" key="5">
    <source>
        <dbReference type="Proteomes" id="UP000319004"/>
    </source>
</evidence>
<feature type="compositionally biased region" description="Basic and acidic residues" evidence="2">
    <location>
        <begin position="253"/>
        <end position="265"/>
    </location>
</feature>
<dbReference type="PANTHER" id="PTHR32309:SF31">
    <property type="entry name" value="CAPSULAR EXOPOLYSACCHARIDE FAMILY"/>
    <property type="match status" value="1"/>
</dbReference>
<feature type="coiled-coil region" evidence="1">
    <location>
        <begin position="311"/>
        <end position="338"/>
    </location>
</feature>
<dbReference type="KEGG" id="snep:Enr13x_48980"/>
<evidence type="ECO:0000256" key="3">
    <source>
        <dbReference type="SAM" id="Phobius"/>
    </source>
</evidence>
<feature type="coiled-coil region" evidence="1">
    <location>
        <begin position="169"/>
        <end position="196"/>
    </location>
</feature>
<evidence type="ECO:0008006" key="6">
    <source>
        <dbReference type="Google" id="ProtNLM"/>
    </source>
</evidence>
<keyword evidence="3" id="KW-1133">Transmembrane helix</keyword>
<evidence type="ECO:0000313" key="4">
    <source>
        <dbReference type="EMBL" id="QDV45025.1"/>
    </source>
</evidence>
<feature type="transmembrane region" description="Helical" evidence="3">
    <location>
        <begin position="366"/>
        <end position="384"/>
    </location>
</feature>
<keyword evidence="3" id="KW-0472">Membrane</keyword>
<dbReference type="EMBL" id="CP037423">
    <property type="protein sequence ID" value="QDV45025.1"/>
    <property type="molecule type" value="Genomic_DNA"/>
</dbReference>
<feature type="transmembrane region" description="Helical" evidence="3">
    <location>
        <begin position="27"/>
        <end position="46"/>
    </location>
</feature>
<dbReference type="OrthoDB" id="251938at2"/>
<dbReference type="InterPro" id="IPR050445">
    <property type="entry name" value="Bact_polysacc_biosynth/exp"/>
</dbReference>
<keyword evidence="5" id="KW-1185">Reference proteome</keyword>
<dbReference type="RefSeq" id="WP_145389250.1">
    <property type="nucleotide sequence ID" value="NZ_CP037423.1"/>
</dbReference>
<protein>
    <recommendedName>
        <fullName evidence="6">Chain length determinant protein</fullName>
    </recommendedName>
</protein>
<organism evidence="4 5">
    <name type="scientific">Stieleria neptunia</name>
    <dbReference type="NCBI Taxonomy" id="2527979"/>
    <lineage>
        <taxon>Bacteria</taxon>
        <taxon>Pseudomonadati</taxon>
        <taxon>Planctomycetota</taxon>
        <taxon>Planctomycetia</taxon>
        <taxon>Pirellulales</taxon>
        <taxon>Pirellulaceae</taxon>
        <taxon>Stieleria</taxon>
    </lineage>
</organism>
<sequence length="396" mass="43879">MTNVPEPAESERATAQGRTRTTILRRLRWSLPVGILFGLIAGYSVLATVTPRYKASFVLSEHAPEFQAHTSTHSSHLADREKELVLSESVLESVLSDPAIERSPTLSKSELAAETLRQNLLIESGSSSIMVISYIDLDPNAASDVCNLVADRYLARRSELDHRRASVSIELLKPEIERWKTKVEELEQQVLRLAKEQRSAFHSIASGPRHRELQYDRAMHLQQKIDEVEVDLAVLNAVEIEPVSVGASLIDQNDEKAGTKTKGPDELAEANDPSQTADHKHRLEVTHAVLTKRYAEVHRELNAMEGSNVKLQFAQDDLERARALLSKLEDRLAAIRTESKHGPSVVAVSQATPPASPIDDVPTQKAALVAGIGFLIPTLLGCFWPRRKTDARQVDL</sequence>
<gene>
    <name evidence="4" type="ORF">Enr13x_48980</name>
</gene>
<evidence type="ECO:0000256" key="2">
    <source>
        <dbReference type="SAM" id="MobiDB-lite"/>
    </source>
</evidence>
<name>A0A518HW02_9BACT</name>
<reference evidence="4 5" key="1">
    <citation type="submission" date="2019-03" db="EMBL/GenBank/DDBJ databases">
        <title>Deep-cultivation of Planctomycetes and their phenomic and genomic characterization uncovers novel biology.</title>
        <authorList>
            <person name="Wiegand S."/>
            <person name="Jogler M."/>
            <person name="Boedeker C."/>
            <person name="Pinto D."/>
            <person name="Vollmers J."/>
            <person name="Rivas-Marin E."/>
            <person name="Kohn T."/>
            <person name="Peeters S.H."/>
            <person name="Heuer A."/>
            <person name="Rast P."/>
            <person name="Oberbeckmann S."/>
            <person name="Bunk B."/>
            <person name="Jeske O."/>
            <person name="Meyerdierks A."/>
            <person name="Storesund J.E."/>
            <person name="Kallscheuer N."/>
            <person name="Luecker S."/>
            <person name="Lage O.M."/>
            <person name="Pohl T."/>
            <person name="Merkel B.J."/>
            <person name="Hornburger P."/>
            <person name="Mueller R.-W."/>
            <person name="Bruemmer F."/>
            <person name="Labrenz M."/>
            <person name="Spormann A.M."/>
            <person name="Op den Camp H."/>
            <person name="Overmann J."/>
            <person name="Amann R."/>
            <person name="Jetten M.S.M."/>
            <person name="Mascher T."/>
            <person name="Medema M.H."/>
            <person name="Devos D.P."/>
            <person name="Kaster A.-K."/>
            <person name="Ovreas L."/>
            <person name="Rohde M."/>
            <person name="Galperin M.Y."/>
            <person name="Jogler C."/>
        </authorList>
    </citation>
    <scope>NUCLEOTIDE SEQUENCE [LARGE SCALE GENOMIC DNA]</scope>
    <source>
        <strain evidence="4 5">Enr13</strain>
    </source>
</reference>
<dbReference type="AlphaFoldDB" id="A0A518HW02"/>
<dbReference type="Proteomes" id="UP000319004">
    <property type="component" value="Chromosome"/>
</dbReference>
<evidence type="ECO:0000256" key="1">
    <source>
        <dbReference type="SAM" id="Coils"/>
    </source>
</evidence>